<dbReference type="Pfam" id="PF01471">
    <property type="entry name" value="PG_binding_1"/>
    <property type="match status" value="1"/>
</dbReference>
<proteinExistence type="predicted"/>
<gene>
    <name evidence="3" type="ORF">DU478_17930</name>
</gene>
<dbReference type="InterPro" id="IPR036365">
    <property type="entry name" value="PGBD-like_sf"/>
</dbReference>
<dbReference type="OrthoDB" id="7861420at2"/>
<feature type="chain" id="PRO_5017035369" evidence="1">
    <location>
        <begin position="19"/>
        <end position="173"/>
    </location>
</feature>
<dbReference type="Gene3D" id="1.10.101.10">
    <property type="entry name" value="PGBD-like superfamily/PGBD"/>
    <property type="match status" value="1"/>
</dbReference>
<reference evidence="3 4" key="1">
    <citation type="submission" date="2018-07" db="EMBL/GenBank/DDBJ databases">
        <title>Thalassococcus profundi sp. nov., a marine bacterium isolated from deep seawater of Okinawa Trough.</title>
        <authorList>
            <person name="Yu M."/>
        </authorList>
    </citation>
    <scope>NUCLEOTIDE SEQUENCE [LARGE SCALE GENOMIC DNA]</scope>
    <source>
        <strain evidence="3 4">WRAS1</strain>
    </source>
</reference>
<dbReference type="InterPro" id="IPR036366">
    <property type="entry name" value="PGBDSf"/>
</dbReference>
<dbReference type="PROSITE" id="PS51257">
    <property type="entry name" value="PROKAR_LIPOPROTEIN"/>
    <property type="match status" value="1"/>
</dbReference>
<dbReference type="SUPFAM" id="SSF47090">
    <property type="entry name" value="PGBD-like"/>
    <property type="match status" value="1"/>
</dbReference>
<organism evidence="3 4">
    <name type="scientific">Thalassococcus profundi</name>
    <dbReference type="NCBI Taxonomy" id="2282382"/>
    <lineage>
        <taxon>Bacteria</taxon>
        <taxon>Pseudomonadati</taxon>
        <taxon>Pseudomonadota</taxon>
        <taxon>Alphaproteobacteria</taxon>
        <taxon>Rhodobacterales</taxon>
        <taxon>Roseobacteraceae</taxon>
        <taxon>Thalassococcus</taxon>
    </lineage>
</organism>
<dbReference type="AlphaFoldDB" id="A0A369THS6"/>
<comment type="caution">
    <text evidence="3">The sequence shown here is derived from an EMBL/GenBank/DDBJ whole genome shotgun (WGS) entry which is preliminary data.</text>
</comment>
<protein>
    <submittedName>
        <fullName evidence="3">Peptidoglycan-binding protein</fullName>
    </submittedName>
</protein>
<accession>A0A369THS6</accession>
<keyword evidence="4" id="KW-1185">Reference proteome</keyword>
<keyword evidence="1" id="KW-0732">Signal</keyword>
<sequence>MIRSLAPLALCLWAAACAPGGPGDRATRAETDAVAATREADGTCRAREITPAIYEQVPGQVQVVQAELAPDGTVIRPPIYRNATVPRVVTPRREIRFQVPCPEEMTPEFIGTVQRALLARGYYRGIITRRMDAATVEAVRRYQSERGLPSGHLALDTAQELGLIAIDLPESDA</sequence>
<name>A0A369THS6_9RHOB</name>
<evidence type="ECO:0000259" key="2">
    <source>
        <dbReference type="Pfam" id="PF01471"/>
    </source>
</evidence>
<feature type="domain" description="Peptidoglycan binding-like" evidence="2">
    <location>
        <begin position="110"/>
        <end position="149"/>
    </location>
</feature>
<dbReference type="Proteomes" id="UP000253977">
    <property type="component" value="Unassembled WGS sequence"/>
</dbReference>
<evidence type="ECO:0000313" key="3">
    <source>
        <dbReference type="EMBL" id="RDD64828.1"/>
    </source>
</evidence>
<dbReference type="EMBL" id="QPMK01000017">
    <property type="protein sequence ID" value="RDD64828.1"/>
    <property type="molecule type" value="Genomic_DNA"/>
</dbReference>
<dbReference type="RefSeq" id="WP_114512343.1">
    <property type="nucleotide sequence ID" value="NZ_QPMK01000017.1"/>
</dbReference>
<feature type="signal peptide" evidence="1">
    <location>
        <begin position="1"/>
        <end position="18"/>
    </location>
</feature>
<dbReference type="InterPro" id="IPR002477">
    <property type="entry name" value="Peptidoglycan-bd-like"/>
</dbReference>
<evidence type="ECO:0000313" key="4">
    <source>
        <dbReference type="Proteomes" id="UP000253977"/>
    </source>
</evidence>
<evidence type="ECO:0000256" key="1">
    <source>
        <dbReference type="SAM" id="SignalP"/>
    </source>
</evidence>